<evidence type="ECO:0000313" key="4">
    <source>
        <dbReference type="Proteomes" id="UP001431572"/>
    </source>
</evidence>
<evidence type="ECO:0000313" key="1">
    <source>
        <dbReference type="EMBL" id="NWJ48248.1"/>
    </source>
</evidence>
<reference evidence="1 3" key="1">
    <citation type="submission" date="2020-06" db="EMBL/GenBank/DDBJ databases">
        <title>Anoxygenic phototrophic Chloroflexota member uses a Type I reaction center.</title>
        <authorList>
            <person name="Tsuji J.M."/>
            <person name="Shaw N.A."/>
            <person name="Nagashima S."/>
            <person name="Venkiteswaran J."/>
            <person name="Schiff S.L."/>
            <person name="Hanada S."/>
            <person name="Tank M."/>
            <person name="Neufeld J.D."/>
        </authorList>
    </citation>
    <scope>NUCLEOTIDE SEQUENCE [LARGE SCALE GENOMIC DNA]</scope>
    <source>
        <strain evidence="1">L227-S17</strain>
    </source>
</reference>
<reference evidence="2" key="2">
    <citation type="journal article" date="2024" name="Nature">
        <title>Anoxygenic phototroph of the Chloroflexota uses a type I reaction centre.</title>
        <authorList>
            <person name="Tsuji J.M."/>
            <person name="Shaw N.A."/>
            <person name="Nagashima S."/>
            <person name="Venkiteswaran J.J."/>
            <person name="Schiff S.L."/>
            <person name="Watanabe T."/>
            <person name="Fukui M."/>
            <person name="Hanada S."/>
            <person name="Tank M."/>
            <person name="Neufeld J.D."/>
        </authorList>
    </citation>
    <scope>NUCLEOTIDE SEQUENCE</scope>
    <source>
        <strain evidence="2">L227-S17</strain>
    </source>
</reference>
<name>A0A8T7M7X8_9CHLR</name>
<evidence type="ECO:0000313" key="2">
    <source>
        <dbReference type="EMBL" id="WJW68184.1"/>
    </source>
</evidence>
<evidence type="ECO:0000313" key="3">
    <source>
        <dbReference type="Proteomes" id="UP000521676"/>
    </source>
</evidence>
<dbReference type="EMBL" id="CP128400">
    <property type="protein sequence ID" value="WJW68184.1"/>
    <property type="molecule type" value="Genomic_DNA"/>
</dbReference>
<dbReference type="EMBL" id="JACATZ010000003">
    <property type="protein sequence ID" value="NWJ48248.1"/>
    <property type="molecule type" value="Genomic_DNA"/>
</dbReference>
<protein>
    <submittedName>
        <fullName evidence="1">Uncharacterized protein</fullName>
    </submittedName>
</protein>
<keyword evidence="4" id="KW-1185">Reference proteome</keyword>
<accession>A0A8T7M7X8</accession>
<gene>
    <name evidence="1" type="ORF">HXX08_20525</name>
    <name evidence="2" type="ORF">OZ401_003788</name>
</gene>
<dbReference type="Proteomes" id="UP000521676">
    <property type="component" value="Unassembled WGS sequence"/>
</dbReference>
<dbReference type="Proteomes" id="UP001431572">
    <property type="component" value="Chromosome 2"/>
</dbReference>
<organism evidence="1 3">
    <name type="scientific">Candidatus Chlorohelix allophototropha</name>
    <dbReference type="NCBI Taxonomy" id="3003348"/>
    <lineage>
        <taxon>Bacteria</taxon>
        <taxon>Bacillati</taxon>
        <taxon>Chloroflexota</taxon>
        <taxon>Chloroflexia</taxon>
        <taxon>Candidatus Chloroheliales</taxon>
        <taxon>Candidatus Chloroheliaceae</taxon>
        <taxon>Candidatus Chlorohelix</taxon>
    </lineage>
</organism>
<dbReference type="RefSeq" id="WP_341470090.1">
    <property type="nucleotide sequence ID" value="NZ_CP128400.1"/>
</dbReference>
<sequence length="270" mass="30378">MSINDSLYKSLGYGVLDINLGKWDRSNDVAGYSYVNHANQDNKYLTREFLRILGKRFSPTEAFAIKNEVEQYRAELECLYSPSVGAIGHISFEKAAQDWYNLHGVEFEKQWYLNMPLEIHFARTGREHVKGRWLRILNPDFLAFCEAGFSPSNIYYGLKAVGQSNLLNIILTWVNADKAKLAQLWVKLAAYLMGFCIDNNKMAKAMTEITLHATRLSFKLGYPVGTAEVALDYFQRLELSGLGIEAITGVTSAIDINKVIVQASRLGMGG</sequence>
<dbReference type="AlphaFoldDB" id="A0A8T7M7X8"/>
<proteinExistence type="predicted"/>